<keyword evidence="3" id="KW-1185">Reference proteome</keyword>
<dbReference type="InterPro" id="IPR006342">
    <property type="entry name" value="FkbM_mtfrase"/>
</dbReference>
<feature type="non-terminal residue" evidence="2">
    <location>
        <position position="359"/>
    </location>
</feature>
<dbReference type="Gene3D" id="3.40.50.150">
    <property type="entry name" value="Vaccinia Virus protein VP39"/>
    <property type="match status" value="1"/>
</dbReference>
<dbReference type="InterPro" id="IPR029063">
    <property type="entry name" value="SAM-dependent_MTases_sf"/>
</dbReference>
<dbReference type="AlphaFoldDB" id="A0A812TSH8"/>
<proteinExistence type="predicted"/>
<dbReference type="SUPFAM" id="SSF53335">
    <property type="entry name" value="S-adenosyl-L-methionine-dependent methyltransferases"/>
    <property type="match status" value="1"/>
</dbReference>
<evidence type="ECO:0000313" key="2">
    <source>
        <dbReference type="EMBL" id="CAE7535539.1"/>
    </source>
</evidence>
<dbReference type="OrthoDB" id="441807at2759"/>
<comment type="caution">
    <text evidence="2">The sequence shown here is derived from an EMBL/GenBank/DDBJ whole genome shotgun (WGS) entry which is preliminary data.</text>
</comment>
<organism evidence="2 3">
    <name type="scientific">Symbiodinium natans</name>
    <dbReference type="NCBI Taxonomy" id="878477"/>
    <lineage>
        <taxon>Eukaryota</taxon>
        <taxon>Sar</taxon>
        <taxon>Alveolata</taxon>
        <taxon>Dinophyceae</taxon>
        <taxon>Suessiales</taxon>
        <taxon>Symbiodiniaceae</taxon>
        <taxon>Symbiodinium</taxon>
    </lineage>
</organism>
<protein>
    <submittedName>
        <fullName evidence="2">CYP71D11 protein</fullName>
    </submittedName>
</protein>
<name>A0A812TSH8_9DINO</name>
<dbReference type="EMBL" id="CAJNDS010002587">
    <property type="protein sequence ID" value="CAE7535539.1"/>
    <property type="molecule type" value="Genomic_DNA"/>
</dbReference>
<reference evidence="2" key="1">
    <citation type="submission" date="2021-02" db="EMBL/GenBank/DDBJ databases">
        <authorList>
            <person name="Dougan E. K."/>
            <person name="Rhodes N."/>
            <person name="Thang M."/>
            <person name="Chan C."/>
        </authorList>
    </citation>
    <scope>NUCLEOTIDE SEQUENCE</scope>
</reference>
<evidence type="ECO:0000313" key="3">
    <source>
        <dbReference type="Proteomes" id="UP000604046"/>
    </source>
</evidence>
<gene>
    <name evidence="2" type="primary">CYP71D11</name>
    <name evidence="2" type="ORF">SNAT2548_LOCUS30013</name>
</gene>
<dbReference type="Proteomes" id="UP000604046">
    <property type="component" value="Unassembled WGS sequence"/>
</dbReference>
<sequence>MILYLSRVMEERRVSLLDLASRAARELNPLALKAGQSSWPFFGLMDQLQLIWQAGQHAAPLLTDPWRLPPACPTLPSQPFRKGPEGSVEHLGGLAAAWGWQGPSPAQDFSNNSVLRLARNLRPGAILVDAGVFDGTDWSLMGILAGATVLGFEPLRENRKLVDERLPAQLHQHGHPQGTIAQAYSFLPIAPGEPAQASDLAAMTCRDFKVVMHGFAEARRKLTVYLEVPRMPWLQIAPAGSRQRLSGDGTFPVTFPCDLSLRIPWLCDALQVRSLNMTVRYDYSSIADQGYLTGPPNMEDEEVALTTLDEIFGAYLSDIPTVELLKLDVEGYEMGALRGAEWLLSEGSCFLLAPGMDAM</sequence>
<accession>A0A812TSH8</accession>
<dbReference type="Pfam" id="PF05050">
    <property type="entry name" value="Methyltransf_21"/>
    <property type="match status" value="1"/>
</dbReference>
<feature type="domain" description="Methyltransferase FkbM" evidence="1">
    <location>
        <begin position="296"/>
        <end position="345"/>
    </location>
</feature>
<evidence type="ECO:0000259" key="1">
    <source>
        <dbReference type="Pfam" id="PF05050"/>
    </source>
</evidence>